<feature type="coiled-coil region" evidence="2">
    <location>
        <begin position="117"/>
        <end position="144"/>
    </location>
</feature>
<reference evidence="5" key="1">
    <citation type="submission" date="2018-06" db="EMBL/GenBank/DDBJ databases">
        <authorList>
            <person name="Zhirakovskaya E."/>
        </authorList>
    </citation>
    <scope>NUCLEOTIDE SEQUENCE</scope>
</reference>
<feature type="transmembrane region" description="Helical" evidence="3">
    <location>
        <begin position="35"/>
        <end position="57"/>
    </location>
</feature>
<evidence type="ECO:0000256" key="1">
    <source>
        <dbReference type="ARBA" id="ARBA00023224"/>
    </source>
</evidence>
<feature type="domain" description="Methyl-accepting transducer" evidence="4">
    <location>
        <begin position="117"/>
        <end position="336"/>
    </location>
</feature>
<dbReference type="PANTHER" id="PTHR32089:SF112">
    <property type="entry name" value="LYSOZYME-LIKE PROTEIN-RELATED"/>
    <property type="match status" value="1"/>
</dbReference>
<keyword evidence="1" id="KW-0807">Transducer</keyword>
<evidence type="ECO:0000256" key="3">
    <source>
        <dbReference type="SAM" id="Phobius"/>
    </source>
</evidence>
<keyword evidence="3" id="KW-0812">Transmembrane</keyword>
<name>A0A3B0VPC9_9ZZZZ</name>
<dbReference type="SUPFAM" id="SSF58104">
    <property type="entry name" value="Methyl-accepting chemotaxis protein (MCP) signaling domain"/>
    <property type="match status" value="1"/>
</dbReference>
<evidence type="ECO:0000259" key="4">
    <source>
        <dbReference type="PROSITE" id="PS50111"/>
    </source>
</evidence>
<sequence>MNSLKIVVGALLSVGTLLGSPLALADSGSGGFPMLGAIIVTVLVTALVVGALIYLFFCGKSTACHQEELIAEIESMIQSEDFSTPLKSISSDPKLLFALNSLLELASNKVTAQMIETSQVESKVADFESQMEELNETLASCYAQQQQAPSVSEASFDNSALVGLSSQLEGFVAQVNQDSMAVIDVNSNVISEVTGLTEEVSNASGVLKKLEADSGNIGAVLVLIRDIAEQTNLLALNAAIEAARAGEHGRGFAVVADEVRILAGKTQQATKDIQSIIEELQQHARNAVQMMEGSQSRVALTEEQANKVNEVLNSIVENVSELKSAQSELASAINNS</sequence>
<evidence type="ECO:0000256" key="2">
    <source>
        <dbReference type="SAM" id="Coils"/>
    </source>
</evidence>
<keyword evidence="2" id="KW-0175">Coiled coil</keyword>
<dbReference type="PROSITE" id="PS50111">
    <property type="entry name" value="CHEMOTAXIS_TRANSDUC_2"/>
    <property type="match status" value="1"/>
</dbReference>
<gene>
    <name evidence="5" type="ORF">MNBD_GAMMA04-478</name>
</gene>
<keyword evidence="3" id="KW-1133">Transmembrane helix</keyword>
<dbReference type="GO" id="GO:0007165">
    <property type="term" value="P:signal transduction"/>
    <property type="evidence" value="ECO:0007669"/>
    <property type="project" value="UniProtKB-KW"/>
</dbReference>
<dbReference type="GO" id="GO:0016020">
    <property type="term" value="C:membrane"/>
    <property type="evidence" value="ECO:0007669"/>
    <property type="project" value="InterPro"/>
</dbReference>
<dbReference type="AlphaFoldDB" id="A0A3B0VPC9"/>
<dbReference type="Pfam" id="PF00015">
    <property type="entry name" value="MCPsignal"/>
    <property type="match status" value="1"/>
</dbReference>
<accession>A0A3B0VPC9</accession>
<organism evidence="5">
    <name type="scientific">hydrothermal vent metagenome</name>
    <dbReference type="NCBI Taxonomy" id="652676"/>
    <lineage>
        <taxon>unclassified sequences</taxon>
        <taxon>metagenomes</taxon>
        <taxon>ecological metagenomes</taxon>
    </lineage>
</organism>
<dbReference type="PANTHER" id="PTHR32089">
    <property type="entry name" value="METHYL-ACCEPTING CHEMOTAXIS PROTEIN MCPB"/>
    <property type="match status" value="1"/>
</dbReference>
<protein>
    <submittedName>
        <fullName evidence="5">Methyl-accepting chemotaxis protein</fullName>
    </submittedName>
</protein>
<evidence type="ECO:0000313" key="5">
    <source>
        <dbReference type="EMBL" id="VAW45375.1"/>
    </source>
</evidence>
<dbReference type="InterPro" id="IPR004089">
    <property type="entry name" value="MCPsignal_dom"/>
</dbReference>
<dbReference type="SMART" id="SM00283">
    <property type="entry name" value="MA"/>
    <property type="match status" value="1"/>
</dbReference>
<dbReference type="EMBL" id="UOFB01000079">
    <property type="protein sequence ID" value="VAW45375.1"/>
    <property type="molecule type" value="Genomic_DNA"/>
</dbReference>
<proteinExistence type="predicted"/>
<dbReference type="Gene3D" id="1.10.287.950">
    <property type="entry name" value="Methyl-accepting chemotaxis protein"/>
    <property type="match status" value="1"/>
</dbReference>
<keyword evidence="3" id="KW-0472">Membrane</keyword>